<dbReference type="Proteomes" id="UP000023152">
    <property type="component" value="Unassembled WGS sequence"/>
</dbReference>
<reference evidence="1 2" key="1">
    <citation type="journal article" date="2013" name="Curr. Biol.">
        <title>The Genome of the Foraminiferan Reticulomyxa filosa.</title>
        <authorList>
            <person name="Glockner G."/>
            <person name="Hulsmann N."/>
            <person name="Schleicher M."/>
            <person name="Noegel A.A."/>
            <person name="Eichinger L."/>
            <person name="Gallinger C."/>
            <person name="Pawlowski J."/>
            <person name="Sierra R."/>
            <person name="Euteneuer U."/>
            <person name="Pillet L."/>
            <person name="Moustafa A."/>
            <person name="Platzer M."/>
            <person name="Groth M."/>
            <person name="Szafranski K."/>
            <person name="Schliwa M."/>
        </authorList>
    </citation>
    <scope>NUCLEOTIDE SEQUENCE [LARGE SCALE GENOMIC DNA]</scope>
</reference>
<accession>X6PF12</accession>
<evidence type="ECO:0000313" key="1">
    <source>
        <dbReference type="EMBL" id="ETO36267.1"/>
    </source>
</evidence>
<name>X6PF12_RETFI</name>
<organism evidence="1 2">
    <name type="scientific">Reticulomyxa filosa</name>
    <dbReference type="NCBI Taxonomy" id="46433"/>
    <lineage>
        <taxon>Eukaryota</taxon>
        <taxon>Sar</taxon>
        <taxon>Rhizaria</taxon>
        <taxon>Retaria</taxon>
        <taxon>Foraminifera</taxon>
        <taxon>Monothalamids</taxon>
        <taxon>Reticulomyxidae</taxon>
        <taxon>Reticulomyxa</taxon>
    </lineage>
</organism>
<protein>
    <submittedName>
        <fullName evidence="1">Uncharacterized protein</fullName>
    </submittedName>
</protein>
<comment type="caution">
    <text evidence="1">The sequence shown here is derived from an EMBL/GenBank/DDBJ whole genome shotgun (WGS) entry which is preliminary data.</text>
</comment>
<proteinExistence type="predicted"/>
<dbReference type="AlphaFoldDB" id="X6PF12"/>
<evidence type="ECO:0000313" key="2">
    <source>
        <dbReference type="Proteomes" id="UP000023152"/>
    </source>
</evidence>
<keyword evidence="2" id="KW-1185">Reference proteome</keyword>
<dbReference type="EMBL" id="ASPP01000842">
    <property type="protein sequence ID" value="ETO36267.1"/>
    <property type="molecule type" value="Genomic_DNA"/>
</dbReference>
<gene>
    <name evidence="1" type="ORF">RFI_00800</name>
</gene>
<sequence length="357" mass="40092">MGKKKTGNLAEKSQVARYVYPKQMTNEIISQQQKVEFQETAMKRGKEQMEKGMKLNLTINEVRVSVLKGYGLVKERDALIARQYGYQKDNVKEQYRQLVHFANLSSDKIETQRKETIVVRAVMENDKLDVNVDILSMNTYTWGGGKKKKGLCVTFGSILLTLQDFVSSPPPNYSPLPRPSEELLNAQWGIHHDLMSSSSSSSSSIPSIEDEPEDIASILDQVDHNSELGIAEAAQKQKDAIVNLKMSVNIGRTVVQIVRYPNRLASMALLLTFEIKSTVEMHPETMLKVEAAIEAIQAYQAMLVINDEEKSISIRMREGVPKVVEPFSVKATISQYKSAIESNTTGNHFIVCSYQNL</sequence>